<sequence length="366" mass="41161">MSKIIKVLALTKYSSQGASSRLRTLQYLPYLEGQGINVEVNSLYDNAYLNKLYATGKRTGFLNRYLLRLKVLFSAARYDLVWIEKEVFPFCPALIERLFKLFRIPYVVDYDDAIYSHYQLSKHWLVRVLLKHKISKVMQLSSHVSAGNQHLADYAKSSGARAVSIIPTVPDLQRYHTKAQNEEQSLVIGWIGSPTTQVYLYDIAEQLAWLAQKYSVRLHLMGATEDAISNLPNTNIEIFPWSEAGEVPFIQNLDIGIMPLKDGPWEKGKCGYKLIQYMACGVSVVGSPVGVNEKIVLESNSGLLADTPESWQEALVALLESKDKREGYANNGRKAVEEYYSLQVQQVTLANVLRDVAGAKQGESNT</sequence>
<dbReference type="STRING" id="1331007.AALB_2814"/>
<dbReference type="SUPFAM" id="SSF53756">
    <property type="entry name" value="UDP-Glycosyltransferase/glycogen phosphorylase"/>
    <property type="match status" value="1"/>
</dbReference>
<dbReference type="AlphaFoldDB" id="R9PN12"/>
<dbReference type="GO" id="GO:0016740">
    <property type="term" value="F:transferase activity"/>
    <property type="evidence" value="ECO:0007669"/>
    <property type="project" value="UniProtKB-KW"/>
</dbReference>
<gene>
    <name evidence="1" type="ORF">AALB_2814</name>
</gene>
<keyword evidence="1" id="KW-0808">Transferase</keyword>
<dbReference type="RefSeq" id="WP_016402501.1">
    <property type="nucleotide sequence ID" value="NZ_BARX01000019.1"/>
</dbReference>
<dbReference type="PANTHER" id="PTHR12526">
    <property type="entry name" value="GLYCOSYLTRANSFERASE"/>
    <property type="match status" value="1"/>
</dbReference>
<comment type="caution">
    <text evidence="1">The sequence shown here is derived from an EMBL/GenBank/DDBJ whole genome shotgun (WGS) entry which is preliminary data.</text>
</comment>
<dbReference type="EMBL" id="BARX01000019">
    <property type="protein sequence ID" value="GAD02734.1"/>
    <property type="molecule type" value="Genomic_DNA"/>
</dbReference>
<proteinExistence type="predicted"/>
<organism evidence="1 2">
    <name type="scientific">Agarivorans albus MKT 106</name>
    <dbReference type="NCBI Taxonomy" id="1331007"/>
    <lineage>
        <taxon>Bacteria</taxon>
        <taxon>Pseudomonadati</taxon>
        <taxon>Pseudomonadota</taxon>
        <taxon>Gammaproteobacteria</taxon>
        <taxon>Alteromonadales</taxon>
        <taxon>Alteromonadaceae</taxon>
        <taxon>Agarivorans</taxon>
    </lineage>
</organism>
<evidence type="ECO:0000313" key="1">
    <source>
        <dbReference type="EMBL" id="GAD02734.1"/>
    </source>
</evidence>
<reference evidence="1" key="1">
    <citation type="journal article" date="2013" name="Genome Announc.">
        <title>Draft Genome Sequence of Agarivorans albus Strain MKT 106T, an Agarolytic Marine Bacterium.</title>
        <authorList>
            <person name="Yasuike M."/>
            <person name="Nakamura Y."/>
            <person name="Kai W."/>
            <person name="Fujiwara A."/>
            <person name="Fukui Y."/>
            <person name="Satomi M."/>
            <person name="Sano M."/>
        </authorList>
    </citation>
    <scope>NUCLEOTIDE SEQUENCE [LARGE SCALE GENOMIC DNA]</scope>
</reference>
<accession>R9PN12</accession>
<keyword evidence="2" id="KW-1185">Reference proteome</keyword>
<protein>
    <submittedName>
        <fullName evidence="1">Glycosyl transferase</fullName>
    </submittedName>
</protein>
<evidence type="ECO:0000313" key="2">
    <source>
        <dbReference type="Proteomes" id="UP000014461"/>
    </source>
</evidence>
<dbReference type="Proteomes" id="UP000014461">
    <property type="component" value="Unassembled WGS sequence"/>
</dbReference>
<dbReference type="Gene3D" id="3.40.50.2000">
    <property type="entry name" value="Glycogen Phosphorylase B"/>
    <property type="match status" value="2"/>
</dbReference>
<dbReference type="Pfam" id="PF13692">
    <property type="entry name" value="Glyco_trans_1_4"/>
    <property type="match status" value="1"/>
</dbReference>
<name>R9PN12_AGAAL</name>